<dbReference type="KEGG" id="csy:CENSYa_0814"/>
<evidence type="ECO:0000313" key="2">
    <source>
        <dbReference type="Proteomes" id="UP000000758"/>
    </source>
</evidence>
<evidence type="ECO:0000313" key="1">
    <source>
        <dbReference type="EMBL" id="ABK77447.1"/>
    </source>
</evidence>
<keyword evidence="2" id="KW-1185">Reference proteome</keyword>
<dbReference type="STRING" id="414004.CENSYa_0814"/>
<dbReference type="EMBL" id="DP000238">
    <property type="protein sequence ID" value="ABK77447.1"/>
    <property type="molecule type" value="Genomic_DNA"/>
</dbReference>
<accession>A0RVT0</accession>
<proteinExistence type="predicted"/>
<dbReference type="Proteomes" id="UP000000758">
    <property type="component" value="Chromosome"/>
</dbReference>
<dbReference type="HOGENOM" id="CLU_2839218_0_0_2"/>
<name>A0RVT0_CENSY</name>
<sequence>MSETERTYQRYVDGLVLRSAPDELRRIQEIDRRTQLSGDSFYDLYCRCTEGPILGLNEGRRPAAP</sequence>
<dbReference type="AlphaFoldDB" id="A0RVT0"/>
<dbReference type="EnsemblBacteria" id="ABK77447">
    <property type="protein sequence ID" value="ABK77447"/>
    <property type="gene ID" value="CENSYa_0814"/>
</dbReference>
<organism evidence="1 2">
    <name type="scientific">Cenarchaeum symbiosum (strain A)</name>
    <dbReference type="NCBI Taxonomy" id="414004"/>
    <lineage>
        <taxon>Archaea</taxon>
        <taxon>Nitrososphaerota</taxon>
        <taxon>Candidatus Cenarchaeales</taxon>
        <taxon>Candidatus Cenarchaeaceae</taxon>
        <taxon>Candidatus Cenarchaeum</taxon>
    </lineage>
</organism>
<protein>
    <submittedName>
        <fullName evidence="1">Uncharacterized protein</fullName>
    </submittedName>
</protein>
<reference evidence="1 2" key="1">
    <citation type="journal article" date="2006" name="Proc. Natl. Acad. Sci. U.S.A.">
        <title>Genomic analysis of the uncultivated marine crenarchaeote Cenarchaeum symbiosum.</title>
        <authorList>
            <person name="Hallam S.J."/>
            <person name="Konstantinidis K.T."/>
            <person name="Putnam N."/>
            <person name="Schleper C."/>
            <person name="Watanabe Y."/>
            <person name="Sugahara J."/>
            <person name="Preston C."/>
            <person name="de la Torre J."/>
            <person name="Richardson P.M."/>
            <person name="DeLong E.F."/>
        </authorList>
    </citation>
    <scope>NUCLEOTIDE SEQUENCE [LARGE SCALE GENOMIC DNA]</scope>
    <source>
        <strain evidence="2">A</strain>
    </source>
</reference>
<gene>
    <name evidence="1" type="ordered locus">CENSYa_0814</name>
</gene>